<keyword evidence="1" id="KW-0472">Membrane</keyword>
<feature type="transmembrane region" description="Helical" evidence="1">
    <location>
        <begin position="7"/>
        <end position="27"/>
    </location>
</feature>
<evidence type="ECO:0000313" key="2">
    <source>
        <dbReference type="EMBL" id="MDT3453570.1"/>
    </source>
</evidence>
<proteinExistence type="predicted"/>
<dbReference type="Proteomes" id="UP001182304">
    <property type="component" value="Unassembled WGS sequence"/>
</dbReference>
<gene>
    <name evidence="2" type="ORF">NQF69_12435</name>
</gene>
<reference evidence="2" key="1">
    <citation type="submission" date="2022-07" db="EMBL/GenBank/DDBJ databases">
        <title>Sequence of Pasteurella multocoda 17BRD-035.</title>
        <authorList>
            <person name="Roy Chowdhury P."/>
            <person name="Alhamami T."/>
            <person name="Trott D.J."/>
            <person name="Djordvevic S.P."/>
        </authorList>
    </citation>
    <scope>NUCLEOTIDE SEQUENCE</scope>
    <source>
        <strain evidence="2">17BRD-035</strain>
    </source>
</reference>
<dbReference type="AlphaFoldDB" id="A0AAW8VAR3"/>
<protein>
    <submittedName>
        <fullName evidence="2">Uncharacterized protein</fullName>
    </submittedName>
</protein>
<dbReference type="EMBL" id="JANIEN010000044">
    <property type="protein sequence ID" value="MDT3453570.1"/>
    <property type="molecule type" value="Genomic_DNA"/>
</dbReference>
<evidence type="ECO:0000313" key="3">
    <source>
        <dbReference type="Proteomes" id="UP001182304"/>
    </source>
</evidence>
<sequence length="68" mass="8037">MKKAFKYLLALPFMVLGAVVVLLYLLLELSVIFAIYVISFFITIIQFIFLGLWRWEEVKTNIFSKSMR</sequence>
<keyword evidence="1" id="KW-1133">Transmembrane helix</keyword>
<dbReference type="RefSeq" id="WP_064965023.1">
    <property type="nucleotide sequence ID" value="NZ_CP082272.1"/>
</dbReference>
<organism evidence="2 3">
    <name type="scientific">Pasteurella multocida</name>
    <dbReference type="NCBI Taxonomy" id="747"/>
    <lineage>
        <taxon>Bacteria</taxon>
        <taxon>Pseudomonadati</taxon>
        <taxon>Pseudomonadota</taxon>
        <taxon>Gammaproteobacteria</taxon>
        <taxon>Pasteurellales</taxon>
        <taxon>Pasteurellaceae</taxon>
        <taxon>Pasteurella</taxon>
    </lineage>
</organism>
<feature type="transmembrane region" description="Helical" evidence="1">
    <location>
        <begin position="33"/>
        <end position="55"/>
    </location>
</feature>
<name>A0AAW8VAR3_PASMD</name>
<keyword evidence="1" id="KW-0812">Transmembrane</keyword>
<evidence type="ECO:0000256" key="1">
    <source>
        <dbReference type="SAM" id="Phobius"/>
    </source>
</evidence>
<comment type="caution">
    <text evidence="2">The sequence shown here is derived from an EMBL/GenBank/DDBJ whole genome shotgun (WGS) entry which is preliminary data.</text>
</comment>
<accession>A0AAW8VAR3</accession>